<dbReference type="PANTHER" id="PTHR32060:SF30">
    <property type="entry name" value="CARBOXY-TERMINAL PROCESSING PROTEASE CTPA"/>
    <property type="match status" value="1"/>
</dbReference>
<name>A0ABY4CLR6_9BACL</name>
<dbReference type="Gene3D" id="3.90.226.10">
    <property type="entry name" value="2-enoyl-CoA Hydratase, Chain A, domain 1"/>
    <property type="match status" value="1"/>
</dbReference>
<dbReference type="CDD" id="cd07560">
    <property type="entry name" value="Peptidase_S41_CPP"/>
    <property type="match status" value="1"/>
</dbReference>
<sequence length="552" mass="59147">MKKTLRFKRLQRSALVTGLSLGLSGMIAGGFGVPMAYAAGTGQTSGGTAVASDLNLNQLSQDEQRILEIFQYIHQYHMDPVKADTLTQGAIDGMLQATGDPFSEYFTDQEYQQFIDSLNQTFVGIGVEIKLDGDHVAVSKTIANGPAEQAGIKAGDLFVAINGQDIQEKSLDEVRNLLLGKAGTKVSVSVQRGAQDRPLTFTVTRSQIQLPTVVSKLTPEHLGYIQLADFSETAASEFIQALKRLEDQGAKGFIIDLRGNPGGVLQQAVKIEDQFVKSGVLLKTAESDGTSQTFAADGSGSALTQPIVILVDQNSASASEALSGSLQALHRATLIGTRTFGKGTMQIGIPMETGGVLKLTIGKYYLPDGFNPNHTGIRPDIRIEYPDLQYNEAVQLLDPQRQQILQYPLDSALASPSHAVNPSASSAVAAKGDSTSASHIVSADVYATLNGVSVQAPPVWKHGGYTYVPLRFTLEAFGWQVGWDGQSRTIACGTGANQRLLTNTTYTFEGLTKNLQHPLLVNGDSTYISLDDLRGVFPFVYKTIGNMVAIGQ</sequence>
<comment type="similarity">
    <text evidence="1">Belongs to the peptidase S41A family.</text>
</comment>
<evidence type="ECO:0000256" key="2">
    <source>
        <dbReference type="ARBA" id="ARBA00022670"/>
    </source>
</evidence>
<dbReference type="SUPFAM" id="SSF55383">
    <property type="entry name" value="Copper amine oxidase, domain N"/>
    <property type="match status" value="1"/>
</dbReference>
<evidence type="ECO:0000313" key="6">
    <source>
        <dbReference type="EMBL" id="UOF91450.1"/>
    </source>
</evidence>
<keyword evidence="4" id="KW-0720">Serine protease</keyword>
<organism evidence="6 7">
    <name type="scientific">Fodinisporobacter ferrooxydans</name>
    <dbReference type="NCBI Taxonomy" id="2901836"/>
    <lineage>
        <taxon>Bacteria</taxon>
        <taxon>Bacillati</taxon>
        <taxon>Bacillota</taxon>
        <taxon>Bacilli</taxon>
        <taxon>Bacillales</taxon>
        <taxon>Alicyclobacillaceae</taxon>
        <taxon>Fodinisporobacter</taxon>
    </lineage>
</organism>
<dbReference type="InterPro" id="IPR029045">
    <property type="entry name" value="ClpP/crotonase-like_dom_sf"/>
</dbReference>
<dbReference type="Pfam" id="PF22694">
    <property type="entry name" value="CtpB_N-like"/>
    <property type="match status" value="1"/>
</dbReference>
<keyword evidence="3" id="KW-0378">Hydrolase</keyword>
<dbReference type="PROSITE" id="PS50106">
    <property type="entry name" value="PDZ"/>
    <property type="match status" value="1"/>
</dbReference>
<dbReference type="InterPro" id="IPR001478">
    <property type="entry name" value="PDZ"/>
</dbReference>
<dbReference type="InterPro" id="IPR036582">
    <property type="entry name" value="Mao_N_sf"/>
</dbReference>
<dbReference type="Proteomes" id="UP000830167">
    <property type="component" value="Chromosome"/>
</dbReference>
<dbReference type="Pfam" id="PF07833">
    <property type="entry name" value="Cu_amine_oxidN1"/>
    <property type="match status" value="1"/>
</dbReference>
<dbReference type="Pfam" id="PF03572">
    <property type="entry name" value="Peptidase_S41"/>
    <property type="match status" value="1"/>
</dbReference>
<evidence type="ECO:0000256" key="3">
    <source>
        <dbReference type="ARBA" id="ARBA00022801"/>
    </source>
</evidence>
<dbReference type="SMART" id="SM00245">
    <property type="entry name" value="TSPc"/>
    <property type="match status" value="1"/>
</dbReference>
<gene>
    <name evidence="6" type="ORF">LSG31_04130</name>
</gene>
<dbReference type="EMBL" id="CP089291">
    <property type="protein sequence ID" value="UOF91450.1"/>
    <property type="molecule type" value="Genomic_DNA"/>
</dbReference>
<protein>
    <submittedName>
        <fullName evidence="6">S41 family peptidase</fullName>
    </submittedName>
</protein>
<dbReference type="Gene3D" id="2.30.42.10">
    <property type="match status" value="1"/>
</dbReference>
<evidence type="ECO:0000259" key="5">
    <source>
        <dbReference type="PROSITE" id="PS50106"/>
    </source>
</evidence>
<proteinExistence type="inferred from homology"/>
<feature type="domain" description="PDZ" evidence="5">
    <location>
        <begin position="125"/>
        <end position="178"/>
    </location>
</feature>
<dbReference type="InterPro" id="IPR041489">
    <property type="entry name" value="PDZ_6"/>
</dbReference>
<dbReference type="Gene3D" id="3.30.750.44">
    <property type="match status" value="1"/>
</dbReference>
<dbReference type="NCBIfam" id="TIGR00225">
    <property type="entry name" value="prc"/>
    <property type="match status" value="1"/>
</dbReference>
<dbReference type="InterPro" id="IPR005151">
    <property type="entry name" value="Tail-specific_protease"/>
</dbReference>
<reference evidence="6" key="1">
    <citation type="submission" date="2021-12" db="EMBL/GenBank/DDBJ databases">
        <title>Alicyclobacillaceae gen. nov., sp. nov., isolated from chalcocite enrichment system.</title>
        <authorList>
            <person name="Jiang Z."/>
        </authorList>
    </citation>
    <scope>NUCLEOTIDE SEQUENCE</scope>
    <source>
        <strain evidence="6">MYW30-H2</strain>
    </source>
</reference>
<dbReference type="InterPro" id="IPR012854">
    <property type="entry name" value="Cu_amine_oxidase-like_N"/>
</dbReference>
<dbReference type="InterPro" id="IPR004447">
    <property type="entry name" value="Peptidase_S41A"/>
</dbReference>
<dbReference type="InterPro" id="IPR055210">
    <property type="entry name" value="CtpA/B_N"/>
</dbReference>
<dbReference type="SUPFAM" id="SSF52096">
    <property type="entry name" value="ClpP/crotonase"/>
    <property type="match status" value="1"/>
</dbReference>
<dbReference type="Pfam" id="PF17820">
    <property type="entry name" value="PDZ_6"/>
    <property type="match status" value="1"/>
</dbReference>
<evidence type="ECO:0000313" key="7">
    <source>
        <dbReference type="Proteomes" id="UP000830167"/>
    </source>
</evidence>
<dbReference type="InterPro" id="IPR036034">
    <property type="entry name" value="PDZ_sf"/>
</dbReference>
<keyword evidence="7" id="KW-1185">Reference proteome</keyword>
<evidence type="ECO:0000256" key="4">
    <source>
        <dbReference type="ARBA" id="ARBA00022825"/>
    </source>
</evidence>
<dbReference type="CDD" id="cd06782">
    <property type="entry name" value="cpPDZ_CPP-like"/>
    <property type="match status" value="1"/>
</dbReference>
<dbReference type="SUPFAM" id="SSF50156">
    <property type="entry name" value="PDZ domain-like"/>
    <property type="match status" value="1"/>
</dbReference>
<evidence type="ECO:0000256" key="1">
    <source>
        <dbReference type="ARBA" id="ARBA00009179"/>
    </source>
</evidence>
<keyword evidence="2" id="KW-0645">Protease</keyword>
<dbReference type="SMART" id="SM00228">
    <property type="entry name" value="PDZ"/>
    <property type="match status" value="1"/>
</dbReference>
<dbReference type="PANTHER" id="PTHR32060">
    <property type="entry name" value="TAIL-SPECIFIC PROTEASE"/>
    <property type="match status" value="1"/>
</dbReference>
<dbReference type="RefSeq" id="WP_347438145.1">
    <property type="nucleotide sequence ID" value="NZ_CP089291.1"/>
</dbReference>
<accession>A0ABY4CLR6</accession>